<dbReference type="InterPro" id="IPR010172">
    <property type="entry name" value="CRISPR-assoc_prot_TM1791"/>
</dbReference>
<dbReference type="PANTHER" id="PTHR39965:SF1">
    <property type="entry name" value="CRISPR SYSTEM CMR SUBUNIT CMR6"/>
    <property type="match status" value="1"/>
</dbReference>
<dbReference type="AlphaFoldDB" id="A0A1H6F558"/>
<dbReference type="InterPro" id="IPR005537">
    <property type="entry name" value="RAMP_III_fam"/>
</dbReference>
<sequence>MTKVLPLYDAQSHARSRPQNAHPGLWFERFFNLYAAENYQLADGDKQDWIKKSAIQACGNEKLLQQAACQQLDLITGLSGSAMVFTLDYHFVTGMGSPHPVENGFLWHPSLGVPYLPGSSIKGMLRHWFAYWQEVDKNTLLSHFGSTSKNTDDEDYAQQVGRFIFFDAFPVAPVTLGIDIMTPHYGKWYEQGHSKPLENPPADWYEPTPIPFLVVKQAKFLFSIAARDKKNQGDVKNMMASLQEALEFIGSGAKTALGYGQMSTAENSLQQLTKLWQIQAEQSARDKQVQAEERLNATLSDEQKILQKIQKQIADYQPPNDKQAFIDGVTTAYMKQVARWENKQDRETYVNIVTVCLDRADIGWATGKKDKRLKKEKNLRAKLNKVLLGETL</sequence>
<dbReference type="OrthoDB" id="9813956at2"/>
<keyword evidence="4" id="KW-1185">Reference proteome</keyword>
<evidence type="ECO:0000313" key="4">
    <source>
        <dbReference type="Proteomes" id="UP000236724"/>
    </source>
</evidence>
<evidence type="ECO:0000313" key="3">
    <source>
        <dbReference type="EMBL" id="SEH05260.1"/>
    </source>
</evidence>
<evidence type="ECO:0000256" key="1">
    <source>
        <dbReference type="ARBA" id="ARBA00023118"/>
    </source>
</evidence>
<accession>A0A1H6F558</accession>
<dbReference type="GO" id="GO:0051607">
    <property type="term" value="P:defense response to virus"/>
    <property type="evidence" value="ECO:0007669"/>
    <property type="project" value="UniProtKB-KW"/>
</dbReference>
<evidence type="ECO:0000259" key="2">
    <source>
        <dbReference type="Pfam" id="PF03787"/>
    </source>
</evidence>
<proteinExistence type="predicted"/>
<dbReference type="PANTHER" id="PTHR39965">
    <property type="entry name" value="CRISPR SYSTEM CMR SUBUNIT CMR6"/>
    <property type="match status" value="1"/>
</dbReference>
<dbReference type="Pfam" id="PF03787">
    <property type="entry name" value="RAMPs"/>
    <property type="match status" value="1"/>
</dbReference>
<feature type="domain" description="CRISPR type III-associated protein" evidence="2">
    <location>
        <begin position="86"/>
        <end position="262"/>
    </location>
</feature>
<dbReference type="RefSeq" id="WP_103919218.1">
    <property type="nucleotide sequence ID" value="NZ_FMSV02000180.1"/>
</dbReference>
<dbReference type="NCBIfam" id="TIGR01898">
    <property type="entry name" value="cas_TM1791_cmr6"/>
    <property type="match status" value="1"/>
</dbReference>
<organism evidence="3 4">
    <name type="scientific">Candidatus Venteria ishoeyi</name>
    <dbReference type="NCBI Taxonomy" id="1899563"/>
    <lineage>
        <taxon>Bacteria</taxon>
        <taxon>Pseudomonadati</taxon>
        <taxon>Pseudomonadota</taxon>
        <taxon>Gammaproteobacteria</taxon>
        <taxon>Thiotrichales</taxon>
        <taxon>Thiotrichaceae</taxon>
        <taxon>Venteria</taxon>
    </lineage>
</organism>
<gene>
    <name evidence="3" type="ORF">MBHS_01113</name>
</gene>
<dbReference type="EMBL" id="FMSV02000180">
    <property type="protein sequence ID" value="SEH05260.1"/>
    <property type="molecule type" value="Genomic_DNA"/>
</dbReference>
<keyword evidence="1" id="KW-0051">Antiviral defense</keyword>
<protein>
    <submittedName>
        <fullName evidence="3">RAMP superfamily protein</fullName>
    </submittedName>
</protein>
<dbReference type="Proteomes" id="UP000236724">
    <property type="component" value="Unassembled WGS sequence"/>
</dbReference>
<name>A0A1H6F558_9GAMM</name>
<reference evidence="3 4" key="1">
    <citation type="submission" date="2016-10" db="EMBL/GenBank/DDBJ databases">
        <authorList>
            <person name="de Groot N.N."/>
        </authorList>
    </citation>
    <scope>NUCLEOTIDE SEQUENCE [LARGE SCALE GENOMIC DNA]</scope>
    <source>
        <strain evidence="3">MBHS1</strain>
    </source>
</reference>